<evidence type="ECO:0000313" key="2">
    <source>
        <dbReference type="Proteomes" id="UP001189429"/>
    </source>
</evidence>
<keyword evidence="2" id="KW-1185">Reference proteome</keyword>
<feature type="non-terminal residue" evidence="1">
    <location>
        <position position="1"/>
    </location>
</feature>
<protein>
    <recommendedName>
        <fullName evidence="3">Integrase</fullName>
    </recommendedName>
</protein>
<sequence length="289" mass="31781">LSIAETAAVGKPIRRQYRDLLDQFLSSSKLGALGVAATMLDAAAVSFFDELCLAGEVASTGEKLIAAIAKRAPSYQSKGRLALPRARRALRGWRVMRPSRARRPLPWATCMGVARRLWQISGEAEMAIYWLLMANAYLRPGEAHRLTKGQALPPHAKMPKVTVHTDPDYLRRPGRTGEMGETVDLARPWLASLVAKPRQGDPTDPLWTFTMTDVKRAFDSAATSLDLGVLQPVLCMAQRSGASIDRQPASVRRLEKRGLIQAVWKWMSTQARECSLRAEAELPALLAAA</sequence>
<gene>
    <name evidence="1" type="ORF">PCOR1329_LOCUS7050</name>
</gene>
<dbReference type="Proteomes" id="UP001189429">
    <property type="component" value="Unassembled WGS sequence"/>
</dbReference>
<evidence type="ECO:0000313" key="1">
    <source>
        <dbReference type="EMBL" id="CAK0798235.1"/>
    </source>
</evidence>
<name>A0ABN9Q1E8_9DINO</name>
<proteinExistence type="predicted"/>
<evidence type="ECO:0008006" key="3">
    <source>
        <dbReference type="Google" id="ProtNLM"/>
    </source>
</evidence>
<comment type="caution">
    <text evidence="1">The sequence shown here is derived from an EMBL/GenBank/DDBJ whole genome shotgun (WGS) entry which is preliminary data.</text>
</comment>
<organism evidence="1 2">
    <name type="scientific">Prorocentrum cordatum</name>
    <dbReference type="NCBI Taxonomy" id="2364126"/>
    <lineage>
        <taxon>Eukaryota</taxon>
        <taxon>Sar</taxon>
        <taxon>Alveolata</taxon>
        <taxon>Dinophyceae</taxon>
        <taxon>Prorocentrales</taxon>
        <taxon>Prorocentraceae</taxon>
        <taxon>Prorocentrum</taxon>
    </lineage>
</organism>
<reference evidence="1" key="1">
    <citation type="submission" date="2023-10" db="EMBL/GenBank/DDBJ databases">
        <authorList>
            <person name="Chen Y."/>
            <person name="Shah S."/>
            <person name="Dougan E. K."/>
            <person name="Thang M."/>
            <person name="Chan C."/>
        </authorList>
    </citation>
    <scope>NUCLEOTIDE SEQUENCE [LARGE SCALE GENOMIC DNA]</scope>
</reference>
<feature type="non-terminal residue" evidence="1">
    <location>
        <position position="289"/>
    </location>
</feature>
<accession>A0ABN9Q1E8</accession>
<dbReference type="EMBL" id="CAUYUJ010001903">
    <property type="protein sequence ID" value="CAK0798235.1"/>
    <property type="molecule type" value="Genomic_DNA"/>
</dbReference>